<sequence length="110" mass="12165">MDRLLFLSPTLKHQLGNTNTEGDGERVEERKRGHERSSSGTWSQPGRGYYAGALCIAEIHLLRLRFIRGNTCTALNCIMFSLHACLAVPLNAATSGEANRFKVNICSSKQ</sequence>
<gene>
    <name evidence="2" type="ORF">XNOV1_A026437</name>
</gene>
<feature type="region of interest" description="Disordered" evidence="1">
    <location>
        <begin position="9"/>
        <end position="44"/>
    </location>
</feature>
<evidence type="ECO:0000313" key="2">
    <source>
        <dbReference type="EMBL" id="CAJ1074518.1"/>
    </source>
</evidence>
<accession>A0AAV1GM17</accession>
<reference evidence="2" key="1">
    <citation type="submission" date="2023-08" db="EMBL/GenBank/DDBJ databases">
        <authorList>
            <person name="Alioto T."/>
            <person name="Alioto T."/>
            <person name="Gomez Garrido J."/>
        </authorList>
    </citation>
    <scope>NUCLEOTIDE SEQUENCE</scope>
</reference>
<keyword evidence="3" id="KW-1185">Reference proteome</keyword>
<name>A0AAV1GM17_XYRNO</name>
<dbReference type="Proteomes" id="UP001178508">
    <property type="component" value="Chromosome 15"/>
</dbReference>
<evidence type="ECO:0000313" key="3">
    <source>
        <dbReference type="Proteomes" id="UP001178508"/>
    </source>
</evidence>
<protein>
    <submittedName>
        <fullName evidence="2">Uncharacterized protein</fullName>
    </submittedName>
</protein>
<dbReference type="EMBL" id="OY660878">
    <property type="protein sequence ID" value="CAJ1074518.1"/>
    <property type="molecule type" value="Genomic_DNA"/>
</dbReference>
<dbReference type="AlphaFoldDB" id="A0AAV1GM17"/>
<organism evidence="2 3">
    <name type="scientific">Xyrichtys novacula</name>
    <name type="common">Pearly razorfish</name>
    <name type="synonym">Hemipteronotus novacula</name>
    <dbReference type="NCBI Taxonomy" id="13765"/>
    <lineage>
        <taxon>Eukaryota</taxon>
        <taxon>Metazoa</taxon>
        <taxon>Chordata</taxon>
        <taxon>Craniata</taxon>
        <taxon>Vertebrata</taxon>
        <taxon>Euteleostomi</taxon>
        <taxon>Actinopterygii</taxon>
        <taxon>Neopterygii</taxon>
        <taxon>Teleostei</taxon>
        <taxon>Neoteleostei</taxon>
        <taxon>Acanthomorphata</taxon>
        <taxon>Eupercaria</taxon>
        <taxon>Labriformes</taxon>
        <taxon>Labridae</taxon>
        <taxon>Xyrichtys</taxon>
    </lineage>
</organism>
<proteinExistence type="predicted"/>
<evidence type="ECO:0000256" key="1">
    <source>
        <dbReference type="SAM" id="MobiDB-lite"/>
    </source>
</evidence>
<feature type="compositionally biased region" description="Basic and acidic residues" evidence="1">
    <location>
        <begin position="23"/>
        <end position="37"/>
    </location>
</feature>